<dbReference type="PANTHER" id="PTHR24321:SF15">
    <property type="entry name" value="OXIDOREDUCTASE UCPA"/>
    <property type="match status" value="1"/>
</dbReference>
<dbReference type="InterPro" id="IPR002347">
    <property type="entry name" value="SDR_fam"/>
</dbReference>
<comment type="caution">
    <text evidence="3">The sequence shown here is derived from an EMBL/GenBank/DDBJ whole genome shotgun (WGS) entry which is preliminary data.</text>
</comment>
<name>A0A2S6N710_RHOGL</name>
<proteinExistence type="inferred from homology"/>
<organism evidence="3 4">
    <name type="scientific">Rhodopila globiformis</name>
    <name type="common">Rhodopseudomonas globiformis</name>
    <dbReference type="NCBI Taxonomy" id="1071"/>
    <lineage>
        <taxon>Bacteria</taxon>
        <taxon>Pseudomonadati</taxon>
        <taxon>Pseudomonadota</taxon>
        <taxon>Alphaproteobacteria</taxon>
        <taxon>Acetobacterales</taxon>
        <taxon>Acetobacteraceae</taxon>
        <taxon>Rhodopila</taxon>
    </lineage>
</organism>
<keyword evidence="2" id="KW-0560">Oxidoreductase</keyword>
<comment type="similarity">
    <text evidence="1">Belongs to the short-chain dehydrogenases/reductases (SDR) family.</text>
</comment>
<dbReference type="NCBIfam" id="NF005559">
    <property type="entry name" value="PRK07231.1"/>
    <property type="match status" value="1"/>
</dbReference>
<dbReference type="InterPro" id="IPR036291">
    <property type="entry name" value="NAD(P)-bd_dom_sf"/>
</dbReference>
<dbReference type="RefSeq" id="WP_104520478.1">
    <property type="nucleotide sequence ID" value="NZ_NHRY01000213.1"/>
</dbReference>
<evidence type="ECO:0000313" key="3">
    <source>
        <dbReference type="EMBL" id="PPQ30398.1"/>
    </source>
</evidence>
<dbReference type="PROSITE" id="PS00061">
    <property type="entry name" value="ADH_SHORT"/>
    <property type="match status" value="1"/>
</dbReference>
<dbReference type="PANTHER" id="PTHR24321">
    <property type="entry name" value="DEHYDROGENASES, SHORT CHAIN"/>
    <property type="match status" value="1"/>
</dbReference>
<evidence type="ECO:0000256" key="2">
    <source>
        <dbReference type="ARBA" id="ARBA00023002"/>
    </source>
</evidence>
<dbReference type="Pfam" id="PF13561">
    <property type="entry name" value="adh_short_C2"/>
    <property type="match status" value="1"/>
</dbReference>
<dbReference type="Proteomes" id="UP000239724">
    <property type="component" value="Unassembled WGS sequence"/>
</dbReference>
<dbReference type="PRINTS" id="PR00080">
    <property type="entry name" value="SDRFAMILY"/>
</dbReference>
<evidence type="ECO:0000256" key="1">
    <source>
        <dbReference type="ARBA" id="ARBA00006484"/>
    </source>
</evidence>
<accession>A0A2S6N710</accession>
<dbReference type="PRINTS" id="PR00081">
    <property type="entry name" value="GDHRDH"/>
</dbReference>
<reference evidence="3 4" key="1">
    <citation type="journal article" date="2018" name="Arch. Microbiol.">
        <title>New insights into the metabolic potential of the phototrophic purple bacterium Rhodopila globiformis DSM 161(T) from its draft genome sequence and evidence for a vanadium-dependent nitrogenase.</title>
        <authorList>
            <person name="Imhoff J.F."/>
            <person name="Rahn T."/>
            <person name="Kunzel S."/>
            <person name="Neulinger S.C."/>
        </authorList>
    </citation>
    <scope>NUCLEOTIDE SEQUENCE [LARGE SCALE GENOMIC DNA]</scope>
    <source>
        <strain evidence="3 4">DSM 161</strain>
    </source>
</reference>
<dbReference type="AlphaFoldDB" id="A0A2S6N710"/>
<dbReference type="FunFam" id="3.40.50.720:FF:000084">
    <property type="entry name" value="Short-chain dehydrogenase reductase"/>
    <property type="match status" value="1"/>
</dbReference>
<protein>
    <submittedName>
        <fullName evidence="3">Dehydrogenase</fullName>
    </submittedName>
</protein>
<sequence>MGMLDGKVGIITGAASGIGAATARVLAREGAKLVLTDIDDKAGGALAEELGATYLHHDVSEEEGWPAVIAAAERLGRLDIMVANAGIGIMGNVVDMSLKDWRRQMAINVDGVFLSVKYCIPAMRRAGHGGAIVMLSSVAGLRGSAGLAGYSATKGAVRLFAKSMALECAQAGDGIRVNSVHPGIIATPIWDKLPGGANNRIDPHAIGQATVPLGKAGEASEIADGILFLVSDLSSHVTGSELVIDGGMTAGRITRLSS</sequence>
<dbReference type="SUPFAM" id="SSF51735">
    <property type="entry name" value="NAD(P)-binding Rossmann-fold domains"/>
    <property type="match status" value="1"/>
</dbReference>
<dbReference type="EMBL" id="NHRY01000213">
    <property type="protein sequence ID" value="PPQ30398.1"/>
    <property type="molecule type" value="Genomic_DNA"/>
</dbReference>
<keyword evidence="4" id="KW-1185">Reference proteome</keyword>
<evidence type="ECO:0000313" key="4">
    <source>
        <dbReference type="Proteomes" id="UP000239724"/>
    </source>
</evidence>
<dbReference type="InterPro" id="IPR020904">
    <property type="entry name" value="Sc_DH/Rdtase_CS"/>
</dbReference>
<dbReference type="OrthoDB" id="7375193at2"/>
<dbReference type="Gene3D" id="3.40.50.720">
    <property type="entry name" value="NAD(P)-binding Rossmann-like Domain"/>
    <property type="match status" value="1"/>
</dbReference>
<dbReference type="GO" id="GO:0016491">
    <property type="term" value="F:oxidoreductase activity"/>
    <property type="evidence" value="ECO:0007669"/>
    <property type="project" value="UniProtKB-KW"/>
</dbReference>
<gene>
    <name evidence="3" type="ORF">CCS01_19430</name>
</gene>